<keyword evidence="1" id="KW-0489">Methyltransferase</keyword>
<evidence type="ECO:0000313" key="4">
    <source>
        <dbReference type="EMBL" id="KIH62899.1"/>
    </source>
</evidence>
<dbReference type="InterPro" id="IPR003616">
    <property type="entry name" value="Post-SET_dom"/>
</dbReference>
<evidence type="ECO:0000313" key="5">
    <source>
        <dbReference type="Proteomes" id="UP000054047"/>
    </source>
</evidence>
<organism evidence="4 5">
    <name type="scientific">Ancylostoma duodenale</name>
    <dbReference type="NCBI Taxonomy" id="51022"/>
    <lineage>
        <taxon>Eukaryota</taxon>
        <taxon>Metazoa</taxon>
        <taxon>Ecdysozoa</taxon>
        <taxon>Nematoda</taxon>
        <taxon>Chromadorea</taxon>
        <taxon>Rhabditida</taxon>
        <taxon>Rhabditina</taxon>
        <taxon>Rhabditomorpha</taxon>
        <taxon>Strongyloidea</taxon>
        <taxon>Ancylostomatidae</taxon>
        <taxon>Ancylostomatinae</taxon>
        <taxon>Ancylostoma</taxon>
    </lineage>
</organism>
<dbReference type="AlphaFoldDB" id="A0A0C2GV71"/>
<dbReference type="OrthoDB" id="308383at2759"/>
<name>A0A0C2GV71_9BILA</name>
<accession>A0A0C2GV71</accession>
<dbReference type="GO" id="GO:0008168">
    <property type="term" value="F:methyltransferase activity"/>
    <property type="evidence" value="ECO:0007669"/>
    <property type="project" value="UniProtKB-KW"/>
</dbReference>
<reference evidence="4 5" key="1">
    <citation type="submission" date="2013-12" db="EMBL/GenBank/DDBJ databases">
        <title>Draft genome of the parsitic nematode Ancylostoma duodenale.</title>
        <authorList>
            <person name="Mitreva M."/>
        </authorList>
    </citation>
    <scope>NUCLEOTIDE SEQUENCE [LARGE SCALE GENOMIC DNA]</scope>
    <source>
        <strain evidence="4 5">Zhejiang</strain>
    </source>
</reference>
<dbReference type="EMBL" id="KN729013">
    <property type="protein sequence ID" value="KIH62899.1"/>
    <property type="molecule type" value="Genomic_DNA"/>
</dbReference>
<dbReference type="InterPro" id="IPR046341">
    <property type="entry name" value="SET_dom_sf"/>
</dbReference>
<protein>
    <recommendedName>
        <fullName evidence="3">Post-SET domain-containing protein</fullName>
    </recommendedName>
</protein>
<proteinExistence type="predicted"/>
<evidence type="ECO:0000256" key="1">
    <source>
        <dbReference type="ARBA" id="ARBA00022603"/>
    </source>
</evidence>
<gene>
    <name evidence="4" type="ORF">ANCDUO_06811</name>
</gene>
<evidence type="ECO:0000256" key="2">
    <source>
        <dbReference type="ARBA" id="ARBA00022679"/>
    </source>
</evidence>
<evidence type="ECO:0000259" key="3">
    <source>
        <dbReference type="PROSITE" id="PS50868"/>
    </source>
</evidence>
<feature type="domain" description="Post-SET" evidence="3">
    <location>
        <begin position="71"/>
        <end position="87"/>
    </location>
</feature>
<keyword evidence="2" id="KW-0808">Transferase</keyword>
<keyword evidence="5" id="KW-1185">Reference proteome</keyword>
<dbReference type="Proteomes" id="UP000054047">
    <property type="component" value="Unassembled WGS sequence"/>
</dbReference>
<dbReference type="Gene3D" id="2.170.270.10">
    <property type="entry name" value="SET domain"/>
    <property type="match status" value="1"/>
</dbReference>
<dbReference type="GO" id="GO:0032259">
    <property type="term" value="P:methylation"/>
    <property type="evidence" value="ECO:0007669"/>
    <property type="project" value="UniProtKB-KW"/>
</dbReference>
<sequence>MIFRPYYFDSHISSNPNVNVLVLQYDKRITICTIEDVPAGEFCELSTFSREFLGTELCFNYQMTQYNIGCPLPDCKCGAPNCTGTLGSVGQPFTYLCILCSLRAFSSS</sequence>
<dbReference type="SUPFAM" id="SSF82199">
    <property type="entry name" value="SET domain"/>
    <property type="match status" value="1"/>
</dbReference>
<dbReference type="PROSITE" id="PS50868">
    <property type="entry name" value="POST_SET"/>
    <property type="match status" value="1"/>
</dbReference>